<evidence type="ECO:0000313" key="2">
    <source>
        <dbReference type="EMBL" id="KAL0448038.1"/>
    </source>
</evidence>
<dbReference type="GO" id="GO:0003824">
    <property type="term" value="F:catalytic activity"/>
    <property type="evidence" value="ECO:0007669"/>
    <property type="project" value="InterPro"/>
</dbReference>
<evidence type="ECO:0000259" key="1">
    <source>
        <dbReference type="Pfam" id="PF03372"/>
    </source>
</evidence>
<dbReference type="SUPFAM" id="SSF56219">
    <property type="entry name" value="DNase I-like"/>
    <property type="match status" value="1"/>
</dbReference>
<dbReference type="EMBL" id="JACGWN010000006">
    <property type="protein sequence ID" value="KAL0448038.1"/>
    <property type="molecule type" value="Genomic_DNA"/>
</dbReference>
<dbReference type="InterPro" id="IPR005135">
    <property type="entry name" value="Endo/exonuclease/phosphatase"/>
</dbReference>
<dbReference type="PANTHER" id="PTHR33710">
    <property type="entry name" value="BNAC02G09200D PROTEIN"/>
    <property type="match status" value="1"/>
</dbReference>
<accession>A0AAW2X2J7</accession>
<comment type="caution">
    <text evidence="2">The sequence shown here is derived from an EMBL/GenBank/DDBJ whole genome shotgun (WGS) entry which is preliminary data.</text>
</comment>
<dbReference type="PANTHER" id="PTHR33710:SF71">
    <property type="entry name" value="ENDONUCLEASE_EXONUCLEASE_PHOSPHATASE DOMAIN-CONTAINING PROTEIN"/>
    <property type="match status" value="1"/>
</dbReference>
<dbReference type="Pfam" id="PF03372">
    <property type="entry name" value="Exo_endo_phos"/>
    <property type="match status" value="1"/>
</dbReference>
<organism evidence="2">
    <name type="scientific">Sesamum latifolium</name>
    <dbReference type="NCBI Taxonomy" id="2727402"/>
    <lineage>
        <taxon>Eukaryota</taxon>
        <taxon>Viridiplantae</taxon>
        <taxon>Streptophyta</taxon>
        <taxon>Embryophyta</taxon>
        <taxon>Tracheophyta</taxon>
        <taxon>Spermatophyta</taxon>
        <taxon>Magnoliopsida</taxon>
        <taxon>eudicotyledons</taxon>
        <taxon>Gunneridae</taxon>
        <taxon>Pentapetalae</taxon>
        <taxon>asterids</taxon>
        <taxon>lamiids</taxon>
        <taxon>Lamiales</taxon>
        <taxon>Pedaliaceae</taxon>
        <taxon>Sesamum</taxon>
    </lineage>
</organism>
<feature type="domain" description="Endonuclease/exonuclease/phosphatase" evidence="1">
    <location>
        <begin position="51"/>
        <end position="160"/>
    </location>
</feature>
<reference evidence="2" key="1">
    <citation type="submission" date="2020-06" db="EMBL/GenBank/DDBJ databases">
        <authorList>
            <person name="Li T."/>
            <person name="Hu X."/>
            <person name="Zhang T."/>
            <person name="Song X."/>
            <person name="Zhang H."/>
            <person name="Dai N."/>
            <person name="Sheng W."/>
            <person name="Hou X."/>
            <person name="Wei L."/>
        </authorList>
    </citation>
    <scope>NUCLEOTIDE SEQUENCE</scope>
    <source>
        <strain evidence="2">KEN1</strain>
        <tissue evidence="2">Leaf</tissue>
    </source>
</reference>
<reference evidence="2" key="2">
    <citation type="journal article" date="2024" name="Plant">
        <title>Genomic evolution and insights into agronomic trait innovations of Sesamum species.</title>
        <authorList>
            <person name="Miao H."/>
            <person name="Wang L."/>
            <person name="Qu L."/>
            <person name="Liu H."/>
            <person name="Sun Y."/>
            <person name="Le M."/>
            <person name="Wang Q."/>
            <person name="Wei S."/>
            <person name="Zheng Y."/>
            <person name="Lin W."/>
            <person name="Duan Y."/>
            <person name="Cao H."/>
            <person name="Xiong S."/>
            <person name="Wang X."/>
            <person name="Wei L."/>
            <person name="Li C."/>
            <person name="Ma Q."/>
            <person name="Ju M."/>
            <person name="Zhao R."/>
            <person name="Li G."/>
            <person name="Mu C."/>
            <person name="Tian Q."/>
            <person name="Mei H."/>
            <person name="Zhang T."/>
            <person name="Gao T."/>
            <person name="Zhang H."/>
        </authorList>
    </citation>
    <scope>NUCLEOTIDE SEQUENCE</scope>
    <source>
        <strain evidence="2">KEN1</strain>
    </source>
</reference>
<gene>
    <name evidence="2" type="ORF">Slati_1931700</name>
</gene>
<dbReference type="AlphaFoldDB" id="A0AAW2X2J7"/>
<dbReference type="Gene3D" id="3.60.10.10">
    <property type="entry name" value="Endonuclease/exonuclease/phosphatase"/>
    <property type="match status" value="1"/>
</dbReference>
<sequence>MEPMVPLDGRFMARRLGFHDVISNCVNQIWFFWGLDVRCQVLVDHEQLLHLRLESNRWSKPIFVTAVYTRCDIMERRDLWDALRTVSVGASPWMVGGDLNTVLSLEERSGGAAPSSVAMSDFHDVIADCALVDAGYTGSPYTWYSSHLRQRLDRVLVSNCWMDVFPKIQHMWATHPEFLEVVRRNWQYLMLGSGMVRLQQKLIRLKHCLKDWNKAVFGNVVNRVVEAEQNLKEADEAYDLDPCDCTLVERNRCSAVLVRALAQEEPFWKQKAGIKWAKDGERNTRYFHSLVTKRDYGARFLGFNMRVSF</sequence>
<proteinExistence type="predicted"/>
<name>A0AAW2X2J7_9LAMI</name>
<dbReference type="InterPro" id="IPR036691">
    <property type="entry name" value="Endo/exonu/phosph_ase_sf"/>
</dbReference>
<protein>
    <recommendedName>
        <fullName evidence="1">Endonuclease/exonuclease/phosphatase domain-containing protein</fullName>
    </recommendedName>
</protein>